<accession>A0A318ZE21</accession>
<evidence type="ECO:0000256" key="5">
    <source>
        <dbReference type="ARBA" id="ARBA00023004"/>
    </source>
</evidence>
<keyword evidence="6 8" id="KW-0503">Monooxygenase</keyword>
<organism evidence="8 9">
    <name type="scientific">Aspergillus saccharolyticus JOP 1030-1</name>
    <dbReference type="NCBI Taxonomy" id="1450539"/>
    <lineage>
        <taxon>Eukaryota</taxon>
        <taxon>Fungi</taxon>
        <taxon>Dikarya</taxon>
        <taxon>Ascomycota</taxon>
        <taxon>Pezizomycotina</taxon>
        <taxon>Eurotiomycetes</taxon>
        <taxon>Eurotiomycetidae</taxon>
        <taxon>Eurotiales</taxon>
        <taxon>Aspergillaceae</taxon>
        <taxon>Aspergillus</taxon>
        <taxon>Aspergillus subgen. Circumdati</taxon>
    </lineage>
</organism>
<feature type="transmembrane region" description="Helical" evidence="7">
    <location>
        <begin position="6"/>
        <end position="25"/>
    </location>
</feature>
<dbReference type="GO" id="GO:0004497">
    <property type="term" value="F:monooxygenase activity"/>
    <property type="evidence" value="ECO:0007669"/>
    <property type="project" value="UniProtKB-KW"/>
</dbReference>
<sequence length="527" mass="60721">MGGINFPFSPSIALIICLVICYFALVHHNEIDPLPTVRYKWFLPDLINRVMFYFNARNQIAHGYEKYKDRAFRLLTADGDLVVLPLKWLWEIEHLPITKLSAIRARHKNFLGEYTDLFKGSTNVSCAVTGMDRRNQHIAGQFNEEFHKALCRVVPRCQYKWTSANLYRLVLKLISRATARFTVGEELCLNDLWLETVTAYTTDILTTIILLRPVPRFLRAPIAWLLPSLRRARTKAHWAQTELLVPRIELRRHRELTDSTYKKPEDLMQWVMDTAETNYDRDPTNIAKALMSTIALLIVYPITNVVTHAVYDTLTQPETLGPLRTEIETIMTFNEQEDAWDLKSNRPYQYLMDSFLRESLRWNPLSERKSSTKVFLSHQQARNLTLPPNTQICFPAGPLSRDPTIIPNAHRFDSFRWTHDPFAVWNLVSPDTIDTRLRNAVAFNSGLTDISPVNLHFGWGHRHAAASCPGRHLASRMVAVALSHLLIQYDLRFFPGERKRPANLGVGEFVLPNPGTRVLIRERARGG</sequence>
<dbReference type="PANTHER" id="PTHR46206:SF7">
    <property type="entry name" value="P450, PUTATIVE (EUROFUNG)-RELATED"/>
    <property type="match status" value="1"/>
</dbReference>
<keyword evidence="7" id="KW-0812">Transmembrane</keyword>
<comment type="cofactor">
    <cofactor evidence="1">
        <name>heme</name>
        <dbReference type="ChEBI" id="CHEBI:30413"/>
    </cofactor>
</comment>
<keyword evidence="9" id="KW-1185">Reference proteome</keyword>
<reference evidence="8 9" key="1">
    <citation type="submission" date="2016-12" db="EMBL/GenBank/DDBJ databases">
        <title>The genomes of Aspergillus section Nigri reveals drivers in fungal speciation.</title>
        <authorList>
            <consortium name="DOE Joint Genome Institute"/>
            <person name="Vesth T.C."/>
            <person name="Nybo J."/>
            <person name="Theobald S."/>
            <person name="Brandl J."/>
            <person name="Frisvad J.C."/>
            <person name="Nielsen K.F."/>
            <person name="Lyhne E.K."/>
            <person name="Kogle M.E."/>
            <person name="Kuo A."/>
            <person name="Riley R."/>
            <person name="Clum A."/>
            <person name="Nolan M."/>
            <person name="Lipzen A."/>
            <person name="Salamov A."/>
            <person name="Henrissat B."/>
            <person name="Wiebenga A."/>
            <person name="De Vries R.P."/>
            <person name="Grigoriev I.V."/>
            <person name="Mortensen U.H."/>
            <person name="Andersen M.R."/>
            <person name="Baker S.E."/>
        </authorList>
    </citation>
    <scope>NUCLEOTIDE SEQUENCE [LARGE SCALE GENOMIC DNA]</scope>
    <source>
        <strain evidence="8 9">JOP 1030-1</strain>
    </source>
</reference>
<dbReference type="Pfam" id="PF00067">
    <property type="entry name" value="p450"/>
    <property type="match status" value="1"/>
</dbReference>
<dbReference type="EMBL" id="KZ821230">
    <property type="protein sequence ID" value="PYH45776.1"/>
    <property type="molecule type" value="Genomic_DNA"/>
</dbReference>
<dbReference type="SUPFAM" id="SSF48264">
    <property type="entry name" value="Cytochrome P450"/>
    <property type="match status" value="1"/>
</dbReference>
<keyword evidence="5" id="KW-0408">Iron</keyword>
<gene>
    <name evidence="8" type="ORF">BP01DRAFT_398251</name>
</gene>
<dbReference type="InterPro" id="IPR036396">
    <property type="entry name" value="Cyt_P450_sf"/>
</dbReference>
<protein>
    <submittedName>
        <fullName evidence="8">Putative cytochrome P450 monooxygenase</fullName>
    </submittedName>
</protein>
<dbReference type="PANTHER" id="PTHR46206">
    <property type="entry name" value="CYTOCHROME P450"/>
    <property type="match status" value="1"/>
</dbReference>
<evidence type="ECO:0000256" key="2">
    <source>
        <dbReference type="ARBA" id="ARBA00010617"/>
    </source>
</evidence>
<dbReference type="OrthoDB" id="1844152at2759"/>
<evidence type="ECO:0000256" key="4">
    <source>
        <dbReference type="ARBA" id="ARBA00023002"/>
    </source>
</evidence>
<dbReference type="GO" id="GO:0016705">
    <property type="term" value="F:oxidoreductase activity, acting on paired donors, with incorporation or reduction of molecular oxygen"/>
    <property type="evidence" value="ECO:0007669"/>
    <property type="project" value="InterPro"/>
</dbReference>
<dbReference type="GO" id="GO:0020037">
    <property type="term" value="F:heme binding"/>
    <property type="evidence" value="ECO:0007669"/>
    <property type="project" value="InterPro"/>
</dbReference>
<proteinExistence type="inferred from homology"/>
<dbReference type="STRING" id="1450539.A0A318ZE21"/>
<comment type="similarity">
    <text evidence="2">Belongs to the cytochrome P450 family.</text>
</comment>
<dbReference type="AlphaFoldDB" id="A0A318ZE21"/>
<dbReference type="GO" id="GO:0019748">
    <property type="term" value="P:secondary metabolic process"/>
    <property type="evidence" value="ECO:0007669"/>
    <property type="project" value="UniProtKB-ARBA"/>
</dbReference>
<dbReference type="GeneID" id="37079764"/>
<evidence type="ECO:0000313" key="9">
    <source>
        <dbReference type="Proteomes" id="UP000248349"/>
    </source>
</evidence>
<dbReference type="CDD" id="cd11041">
    <property type="entry name" value="CYP503A1-like"/>
    <property type="match status" value="1"/>
</dbReference>
<evidence type="ECO:0000256" key="6">
    <source>
        <dbReference type="ARBA" id="ARBA00023033"/>
    </source>
</evidence>
<keyword evidence="3" id="KW-0479">Metal-binding</keyword>
<dbReference type="RefSeq" id="XP_025431758.1">
    <property type="nucleotide sequence ID" value="XM_025578535.1"/>
</dbReference>
<keyword evidence="7" id="KW-1133">Transmembrane helix</keyword>
<name>A0A318ZE21_9EURO</name>
<dbReference type="Proteomes" id="UP000248349">
    <property type="component" value="Unassembled WGS sequence"/>
</dbReference>
<keyword evidence="7" id="KW-0472">Membrane</keyword>
<evidence type="ECO:0000256" key="7">
    <source>
        <dbReference type="SAM" id="Phobius"/>
    </source>
</evidence>
<dbReference type="GO" id="GO:0005506">
    <property type="term" value="F:iron ion binding"/>
    <property type="evidence" value="ECO:0007669"/>
    <property type="project" value="InterPro"/>
</dbReference>
<evidence type="ECO:0000313" key="8">
    <source>
        <dbReference type="EMBL" id="PYH45776.1"/>
    </source>
</evidence>
<evidence type="ECO:0000256" key="1">
    <source>
        <dbReference type="ARBA" id="ARBA00001971"/>
    </source>
</evidence>
<evidence type="ECO:0000256" key="3">
    <source>
        <dbReference type="ARBA" id="ARBA00022723"/>
    </source>
</evidence>
<keyword evidence="4" id="KW-0560">Oxidoreductase</keyword>
<dbReference type="Gene3D" id="1.10.630.10">
    <property type="entry name" value="Cytochrome P450"/>
    <property type="match status" value="1"/>
</dbReference>
<dbReference type="InterPro" id="IPR001128">
    <property type="entry name" value="Cyt_P450"/>
</dbReference>